<dbReference type="RefSeq" id="WP_073001712.1">
    <property type="nucleotide sequence ID" value="NZ_FQUM01000004.1"/>
</dbReference>
<organism evidence="4 5">
    <name type="scientific">Mariniphaga anaerophila</name>
    <dbReference type="NCBI Taxonomy" id="1484053"/>
    <lineage>
        <taxon>Bacteria</taxon>
        <taxon>Pseudomonadati</taxon>
        <taxon>Bacteroidota</taxon>
        <taxon>Bacteroidia</taxon>
        <taxon>Marinilabiliales</taxon>
        <taxon>Prolixibacteraceae</taxon>
        <taxon>Mariniphaga</taxon>
    </lineage>
</organism>
<evidence type="ECO:0000259" key="3">
    <source>
        <dbReference type="Pfam" id="PF00294"/>
    </source>
</evidence>
<dbReference type="Gene3D" id="3.40.1190.20">
    <property type="match status" value="1"/>
</dbReference>
<dbReference type="STRING" id="1484053.SAMN05444274_104335"/>
<dbReference type="EMBL" id="FQUM01000004">
    <property type="protein sequence ID" value="SHF29844.1"/>
    <property type="molecule type" value="Genomic_DNA"/>
</dbReference>
<accession>A0A1M5AI94</accession>
<protein>
    <submittedName>
        <fullName evidence="4">RfaE bifunctional protein, domain I</fullName>
    </submittedName>
</protein>
<dbReference type="GO" id="GO:0016773">
    <property type="term" value="F:phosphotransferase activity, alcohol group as acceptor"/>
    <property type="evidence" value="ECO:0007669"/>
    <property type="project" value="InterPro"/>
</dbReference>
<dbReference type="SUPFAM" id="SSF53613">
    <property type="entry name" value="Ribokinase-like"/>
    <property type="match status" value="1"/>
</dbReference>
<dbReference type="GO" id="GO:0033785">
    <property type="term" value="F:heptose 7-phosphate kinase activity"/>
    <property type="evidence" value="ECO:0007669"/>
    <property type="project" value="TreeGrafter"/>
</dbReference>
<dbReference type="InterPro" id="IPR002173">
    <property type="entry name" value="Carboh/pur_kinase_PfkB_CS"/>
</dbReference>
<dbReference type="PROSITE" id="PS00583">
    <property type="entry name" value="PFKB_KINASES_1"/>
    <property type="match status" value="1"/>
</dbReference>
<dbReference type="PANTHER" id="PTHR46969">
    <property type="entry name" value="BIFUNCTIONAL PROTEIN HLDE"/>
    <property type="match status" value="1"/>
</dbReference>
<reference evidence="4 5" key="1">
    <citation type="submission" date="2016-11" db="EMBL/GenBank/DDBJ databases">
        <authorList>
            <person name="Jaros S."/>
            <person name="Januszkiewicz K."/>
            <person name="Wedrychowicz H."/>
        </authorList>
    </citation>
    <scope>NUCLEOTIDE SEQUENCE [LARGE SCALE GENOMIC DNA]</scope>
    <source>
        <strain evidence="4 5">DSM 26910</strain>
    </source>
</reference>
<keyword evidence="2" id="KW-0418">Kinase</keyword>
<dbReference type="PANTHER" id="PTHR46969:SF1">
    <property type="entry name" value="BIFUNCTIONAL PROTEIN HLDE"/>
    <property type="match status" value="1"/>
</dbReference>
<dbReference type="InterPro" id="IPR011913">
    <property type="entry name" value="RfaE_dom_I"/>
</dbReference>
<feature type="domain" description="Carbohydrate kinase PfkB" evidence="3">
    <location>
        <begin position="4"/>
        <end position="299"/>
    </location>
</feature>
<dbReference type="AlphaFoldDB" id="A0A1M5AI94"/>
<gene>
    <name evidence="4" type="ORF">SAMN05444274_104335</name>
</gene>
<keyword evidence="1" id="KW-0808">Transferase</keyword>
<evidence type="ECO:0000313" key="4">
    <source>
        <dbReference type="EMBL" id="SHF29844.1"/>
    </source>
</evidence>
<evidence type="ECO:0000313" key="5">
    <source>
        <dbReference type="Proteomes" id="UP000184164"/>
    </source>
</evidence>
<dbReference type="OrthoDB" id="9802794at2"/>
<proteinExistence type="predicted"/>
<dbReference type="CDD" id="cd01172">
    <property type="entry name" value="RfaE_like"/>
    <property type="match status" value="1"/>
</dbReference>
<dbReference type="InterPro" id="IPR029056">
    <property type="entry name" value="Ribokinase-like"/>
</dbReference>
<keyword evidence="5" id="KW-1185">Reference proteome</keyword>
<dbReference type="GO" id="GO:0033786">
    <property type="term" value="F:heptose-1-phosphate adenylyltransferase activity"/>
    <property type="evidence" value="ECO:0007669"/>
    <property type="project" value="TreeGrafter"/>
</dbReference>
<dbReference type="InterPro" id="IPR011611">
    <property type="entry name" value="PfkB_dom"/>
</dbReference>
<dbReference type="GO" id="GO:0005829">
    <property type="term" value="C:cytosol"/>
    <property type="evidence" value="ECO:0007669"/>
    <property type="project" value="TreeGrafter"/>
</dbReference>
<sequence>MRAIVIGDAMVDTYLWGNVERISPEAPIPVVSVNRRERRLGGAANVAINLQSLGATPVLFSIVGNDENGQCFKKMIAEKELPVDGIFEDSGRPTTVKSRIIGKGQHIARVDEESTGLIHAELEQQIARAVLQEIERNGADVVLFVDYDKGLITPGLFETISNFAREKKIPVAVDPKKRNFNLFRDVDLFKPNFYEFLEGTGVQLKKGDLKGLENAARDFKWQQNIKYIFVTLSELGVFVSNGEEQQYSPAVIREIADVSGAGDSVLSVVSLALAAKLTSSQMALMANLAGGLVCESPGVVPVDKLRLMKMMKSEKI</sequence>
<dbReference type="Proteomes" id="UP000184164">
    <property type="component" value="Unassembled WGS sequence"/>
</dbReference>
<dbReference type="Pfam" id="PF00294">
    <property type="entry name" value="PfkB"/>
    <property type="match status" value="1"/>
</dbReference>
<name>A0A1M5AI94_9BACT</name>
<evidence type="ECO:0000256" key="1">
    <source>
        <dbReference type="ARBA" id="ARBA00022679"/>
    </source>
</evidence>
<evidence type="ECO:0000256" key="2">
    <source>
        <dbReference type="ARBA" id="ARBA00022777"/>
    </source>
</evidence>